<reference evidence="2" key="2">
    <citation type="submission" date="2023-02" db="EMBL/GenBank/DDBJ databases">
        <authorList>
            <person name="Swenson N.G."/>
            <person name="Wegrzyn J.L."/>
            <person name="Mcevoy S.L."/>
        </authorList>
    </citation>
    <scope>NUCLEOTIDE SEQUENCE</scope>
    <source>
        <strain evidence="2">91603</strain>
        <tissue evidence="2">Leaf</tissue>
    </source>
</reference>
<dbReference type="AlphaFoldDB" id="A0AAD5NG23"/>
<evidence type="ECO:0000256" key="1">
    <source>
        <dbReference type="SAM" id="MobiDB-lite"/>
    </source>
</evidence>
<organism evidence="2 3">
    <name type="scientific">Acer negundo</name>
    <name type="common">Box elder</name>
    <dbReference type="NCBI Taxonomy" id="4023"/>
    <lineage>
        <taxon>Eukaryota</taxon>
        <taxon>Viridiplantae</taxon>
        <taxon>Streptophyta</taxon>
        <taxon>Embryophyta</taxon>
        <taxon>Tracheophyta</taxon>
        <taxon>Spermatophyta</taxon>
        <taxon>Magnoliopsida</taxon>
        <taxon>eudicotyledons</taxon>
        <taxon>Gunneridae</taxon>
        <taxon>Pentapetalae</taxon>
        <taxon>rosids</taxon>
        <taxon>malvids</taxon>
        <taxon>Sapindales</taxon>
        <taxon>Sapindaceae</taxon>
        <taxon>Hippocastanoideae</taxon>
        <taxon>Acereae</taxon>
        <taxon>Acer</taxon>
    </lineage>
</organism>
<feature type="compositionally biased region" description="Basic and acidic residues" evidence="1">
    <location>
        <begin position="28"/>
        <end position="45"/>
    </location>
</feature>
<sequence>MENHQEMDPDDNNSLDKEGQFVNVNEIHDRAFDCEGDRETSKMENADSESVVQKAETVVATFVEKANGVSVVEKVKTTVKTDGKNDVEKADGKSVIKKDDDESVVEGEAVVQKAEGDGERVGDGE</sequence>
<comment type="caution">
    <text evidence="2">The sequence shown here is derived from an EMBL/GenBank/DDBJ whole genome shotgun (WGS) entry which is preliminary data.</text>
</comment>
<feature type="compositionally biased region" description="Basic and acidic residues" evidence="1">
    <location>
        <begin position="114"/>
        <end position="125"/>
    </location>
</feature>
<gene>
    <name evidence="2" type="ORF">LWI28_022658</name>
</gene>
<dbReference type="EMBL" id="JAJSOW010000108">
    <property type="protein sequence ID" value="KAI9154204.1"/>
    <property type="molecule type" value="Genomic_DNA"/>
</dbReference>
<keyword evidence="3" id="KW-1185">Reference proteome</keyword>
<feature type="region of interest" description="Disordered" evidence="1">
    <location>
        <begin position="98"/>
        <end position="125"/>
    </location>
</feature>
<evidence type="ECO:0000313" key="2">
    <source>
        <dbReference type="EMBL" id="KAI9154204.1"/>
    </source>
</evidence>
<name>A0AAD5NG23_ACENE</name>
<proteinExistence type="predicted"/>
<protein>
    <submittedName>
        <fullName evidence="2">Uncharacterized protein</fullName>
    </submittedName>
</protein>
<feature type="region of interest" description="Disordered" evidence="1">
    <location>
        <begin position="28"/>
        <end position="48"/>
    </location>
</feature>
<accession>A0AAD5NG23</accession>
<evidence type="ECO:0000313" key="3">
    <source>
        <dbReference type="Proteomes" id="UP001064489"/>
    </source>
</evidence>
<dbReference type="Proteomes" id="UP001064489">
    <property type="component" value="Chromosome 11"/>
</dbReference>
<reference evidence="2" key="1">
    <citation type="journal article" date="2022" name="Plant J.">
        <title>Strategies of tolerance reflected in two North American maple genomes.</title>
        <authorList>
            <person name="McEvoy S.L."/>
            <person name="Sezen U.U."/>
            <person name="Trouern-Trend A."/>
            <person name="McMahon S.M."/>
            <person name="Schaberg P.G."/>
            <person name="Yang J."/>
            <person name="Wegrzyn J.L."/>
            <person name="Swenson N.G."/>
        </authorList>
    </citation>
    <scope>NUCLEOTIDE SEQUENCE</scope>
    <source>
        <strain evidence="2">91603</strain>
    </source>
</reference>